<evidence type="ECO:0000256" key="1">
    <source>
        <dbReference type="SAM" id="MobiDB-lite"/>
    </source>
</evidence>
<feature type="transmembrane region" description="Helical" evidence="2">
    <location>
        <begin position="34"/>
        <end position="54"/>
    </location>
</feature>
<dbReference type="PANTHER" id="PTHR42305">
    <property type="entry name" value="MEMBRANE PROTEIN RV1733C-RELATED"/>
    <property type="match status" value="1"/>
</dbReference>
<name>A0ABN3NWA0_9ACTN</name>
<dbReference type="PANTHER" id="PTHR42305:SF1">
    <property type="entry name" value="MEMBRANE PROTEIN RV1733C-RELATED"/>
    <property type="match status" value="1"/>
</dbReference>
<feature type="region of interest" description="Disordered" evidence="1">
    <location>
        <begin position="1"/>
        <end position="24"/>
    </location>
</feature>
<evidence type="ECO:0000313" key="3">
    <source>
        <dbReference type="EMBL" id="GAA2540051.1"/>
    </source>
</evidence>
<keyword evidence="4" id="KW-1185">Reference proteome</keyword>
<dbReference type="Proteomes" id="UP001501095">
    <property type="component" value="Unassembled WGS sequence"/>
</dbReference>
<keyword evidence="2" id="KW-0812">Transmembrane</keyword>
<proteinExistence type="predicted"/>
<dbReference type="RefSeq" id="WP_425584540.1">
    <property type="nucleotide sequence ID" value="NZ_BAAATM010000013.1"/>
</dbReference>
<protein>
    <recommendedName>
        <fullName evidence="5">Transmembrane protein</fullName>
    </recommendedName>
</protein>
<evidence type="ECO:0008006" key="5">
    <source>
        <dbReference type="Google" id="ProtNLM"/>
    </source>
</evidence>
<keyword evidence="2" id="KW-0472">Membrane</keyword>
<dbReference type="EMBL" id="BAAATM010000013">
    <property type="protein sequence ID" value="GAA2540051.1"/>
    <property type="molecule type" value="Genomic_DNA"/>
</dbReference>
<reference evidence="3 4" key="1">
    <citation type="journal article" date="2019" name="Int. J. Syst. Evol. Microbiol.">
        <title>The Global Catalogue of Microorganisms (GCM) 10K type strain sequencing project: providing services to taxonomists for standard genome sequencing and annotation.</title>
        <authorList>
            <consortium name="The Broad Institute Genomics Platform"/>
            <consortium name="The Broad Institute Genome Sequencing Center for Infectious Disease"/>
            <person name="Wu L."/>
            <person name="Ma J."/>
        </authorList>
    </citation>
    <scope>NUCLEOTIDE SEQUENCE [LARGE SCALE GENOMIC DNA]</scope>
    <source>
        <strain evidence="3 4">JCM 6924</strain>
    </source>
</reference>
<dbReference type="InterPro" id="IPR039708">
    <property type="entry name" value="MT1774/Rv1733c-like"/>
</dbReference>
<keyword evidence="2" id="KW-1133">Transmembrane helix</keyword>
<feature type="transmembrane region" description="Helical" evidence="2">
    <location>
        <begin position="143"/>
        <end position="165"/>
    </location>
</feature>
<organism evidence="3 4">
    <name type="scientific">Streptomyces levis</name>
    <dbReference type="NCBI Taxonomy" id="285566"/>
    <lineage>
        <taxon>Bacteria</taxon>
        <taxon>Bacillati</taxon>
        <taxon>Actinomycetota</taxon>
        <taxon>Actinomycetes</taxon>
        <taxon>Kitasatosporales</taxon>
        <taxon>Streptomycetaceae</taxon>
        <taxon>Streptomyces</taxon>
    </lineage>
</organism>
<evidence type="ECO:0000313" key="4">
    <source>
        <dbReference type="Proteomes" id="UP001501095"/>
    </source>
</evidence>
<feature type="compositionally biased region" description="Pro residues" evidence="1">
    <location>
        <begin position="1"/>
        <end position="10"/>
    </location>
</feature>
<gene>
    <name evidence="3" type="ORF">GCM10010423_42500</name>
</gene>
<comment type="caution">
    <text evidence="3">The sequence shown here is derived from an EMBL/GenBank/DDBJ whole genome shotgun (WGS) entry which is preliminary data.</text>
</comment>
<sequence length="198" mass="21883">MNTPDTPGPPSYRRRRVPAAQNPLRRRSDRFERCFHRFVVLFLLVGLPLAAFAAGRTAYESTMRTVHAQTEQRHEATARLTSGVPGDAEAVRQPAQVRWTEPDGTTRTGSTLVRPGTAEGTTVRIWVDRSGTVVGPPVTAGTAWSNGFFVGSMAAVGLALGLYAVRGGVGLYLDRRRYAQWDAEWNQVEPRWSARFGR</sequence>
<accession>A0ABN3NWA0</accession>
<evidence type="ECO:0000256" key="2">
    <source>
        <dbReference type="SAM" id="Phobius"/>
    </source>
</evidence>